<name>A0ABT8C142_9BACT</name>
<comment type="caution">
    <text evidence="1">The sequence shown here is derived from an EMBL/GenBank/DDBJ whole genome shotgun (WGS) entry which is preliminary data.</text>
</comment>
<organism evidence="1 2">
    <name type="scientific">Cyclobacterium jeungdonense</name>
    <dbReference type="NCBI Taxonomy" id="708087"/>
    <lineage>
        <taxon>Bacteria</taxon>
        <taxon>Pseudomonadati</taxon>
        <taxon>Bacteroidota</taxon>
        <taxon>Cytophagia</taxon>
        <taxon>Cytophagales</taxon>
        <taxon>Cyclobacteriaceae</taxon>
        <taxon>Cyclobacterium</taxon>
    </lineage>
</organism>
<dbReference type="Pfam" id="PF14052">
    <property type="entry name" value="Caps_assemb_Wzi"/>
    <property type="match status" value="1"/>
</dbReference>
<keyword evidence="2" id="KW-1185">Reference proteome</keyword>
<protein>
    <submittedName>
        <fullName evidence="1">Capsule assembly Wzi family protein</fullName>
    </submittedName>
</protein>
<gene>
    <name evidence="1" type="ORF">QWZ15_01630</name>
</gene>
<accession>A0ABT8C142</accession>
<dbReference type="InterPro" id="IPR026950">
    <property type="entry name" value="Caps_assemb_Wzi"/>
</dbReference>
<evidence type="ECO:0000313" key="1">
    <source>
        <dbReference type="EMBL" id="MDN3686515.1"/>
    </source>
</evidence>
<dbReference type="Proteomes" id="UP001236663">
    <property type="component" value="Unassembled WGS sequence"/>
</dbReference>
<proteinExistence type="predicted"/>
<dbReference type="InterPro" id="IPR038636">
    <property type="entry name" value="Wzi_sf"/>
</dbReference>
<dbReference type="EMBL" id="JAUFQS010000003">
    <property type="protein sequence ID" value="MDN3686515.1"/>
    <property type="molecule type" value="Genomic_DNA"/>
</dbReference>
<reference evidence="2" key="1">
    <citation type="journal article" date="2019" name="Int. J. Syst. Evol. Microbiol.">
        <title>The Global Catalogue of Microorganisms (GCM) 10K type strain sequencing project: providing services to taxonomists for standard genome sequencing and annotation.</title>
        <authorList>
            <consortium name="The Broad Institute Genomics Platform"/>
            <consortium name="The Broad Institute Genome Sequencing Center for Infectious Disease"/>
            <person name="Wu L."/>
            <person name="Ma J."/>
        </authorList>
    </citation>
    <scope>NUCLEOTIDE SEQUENCE [LARGE SCALE GENOMIC DNA]</scope>
    <source>
        <strain evidence="2">CECT 7706</strain>
    </source>
</reference>
<evidence type="ECO:0000313" key="2">
    <source>
        <dbReference type="Proteomes" id="UP001236663"/>
    </source>
</evidence>
<dbReference type="Gene3D" id="2.40.160.130">
    <property type="entry name" value="Capsule assembly protein Wzi"/>
    <property type="match status" value="1"/>
</dbReference>
<sequence>MIPNVGIQNYSTFGAFVKLYFLKIQFQPEYVFAQNFEYPGFPDGFDDRVTRERYVFWNAGDSPEKFGSGSYAKFWWGQSKISATIGGFELGASTQNIWWGPGQFNTLTIGNNARGFPHLTINTVKPAKTFLGNFEMQLIIGTLKDSQLEPSQIPRLNQRFFNDFSGDSKYLNGFSISYNPKWVSNLFLGMSRTYQQYNDMRGNKWRDFFPVIDPFQKQKVGFDLDNEGRDQQVSVFGRYVNWDANAEVYFEYGKRDHSYNWREFILNPDHARAYLLGFTKIFDLNNSSKSLQIKGEMTHQQEAVNRYIRYNGLTGGLTWHTHFLARGFSNEGENLGVGTGVGANVQTLEFSLVEKFNKMGILLERLANHQDFYYRAFGQQKEVQPWVDLSLGLLFDHRWDNLMVSSKLQFINALNYQWQLEPDSTPEFPKGQDLFSIHSQVSLIYLFQKNHKHSD</sequence>